<keyword evidence="1" id="KW-0472">Membrane</keyword>
<gene>
    <name evidence="2" type="ORF">P5G51_001990</name>
</gene>
<evidence type="ECO:0008006" key="4">
    <source>
        <dbReference type="Google" id="ProtNLM"/>
    </source>
</evidence>
<sequence>MHKQKNWTLASGGIAIFVGATLSQIFAYITKNEFSFAPLVGSIPITLILIIINIIMIKSNKNDQ</sequence>
<evidence type="ECO:0000256" key="1">
    <source>
        <dbReference type="SAM" id="Phobius"/>
    </source>
</evidence>
<keyword evidence="1" id="KW-1133">Transmembrane helix</keyword>
<proteinExistence type="predicted"/>
<accession>A0ABU5CDD0</accession>
<evidence type="ECO:0000313" key="3">
    <source>
        <dbReference type="Proteomes" id="UP001228376"/>
    </source>
</evidence>
<protein>
    <recommendedName>
        <fullName evidence="4">DUF3098 domain-containing protein</fullName>
    </recommendedName>
</protein>
<organism evidence="2 3">
    <name type="scientific">Tigheibacillus jepli</name>
    <dbReference type="NCBI Taxonomy" id="3035914"/>
    <lineage>
        <taxon>Bacteria</taxon>
        <taxon>Bacillati</taxon>
        <taxon>Bacillota</taxon>
        <taxon>Bacilli</taxon>
        <taxon>Bacillales</taxon>
        <taxon>Bacillaceae</taxon>
        <taxon>Tigheibacillus</taxon>
    </lineage>
</organism>
<reference evidence="2 3" key="1">
    <citation type="submission" date="2023-10" db="EMBL/GenBank/DDBJ databases">
        <title>179-bfca-hs.</title>
        <authorList>
            <person name="Miliotis G."/>
            <person name="Sengupta P."/>
            <person name="Hameed A."/>
            <person name="Chuvochina M."/>
            <person name="Mcdonagh F."/>
            <person name="Simpson A.C."/>
            <person name="Singh N.K."/>
            <person name="Rekha P.D."/>
            <person name="Raman K."/>
            <person name="Hugenholtz P."/>
            <person name="Venkateswaran K."/>
        </authorList>
    </citation>
    <scope>NUCLEOTIDE SEQUENCE [LARGE SCALE GENOMIC DNA]</scope>
    <source>
        <strain evidence="2 3">179-BFC-A-HS</strain>
    </source>
</reference>
<dbReference type="EMBL" id="JAROCA020000001">
    <property type="protein sequence ID" value="MDY0404347.1"/>
    <property type="molecule type" value="Genomic_DNA"/>
</dbReference>
<feature type="transmembrane region" description="Helical" evidence="1">
    <location>
        <begin position="35"/>
        <end position="57"/>
    </location>
</feature>
<keyword evidence="3" id="KW-1185">Reference proteome</keyword>
<dbReference type="RefSeq" id="WP_306065807.1">
    <property type="nucleotide sequence ID" value="NZ_JAROCA020000001.1"/>
</dbReference>
<name>A0ABU5CDD0_9BACI</name>
<keyword evidence="1" id="KW-0812">Transmembrane</keyword>
<feature type="transmembrane region" description="Helical" evidence="1">
    <location>
        <begin position="7"/>
        <end position="29"/>
    </location>
</feature>
<comment type="caution">
    <text evidence="2">The sequence shown here is derived from an EMBL/GenBank/DDBJ whole genome shotgun (WGS) entry which is preliminary data.</text>
</comment>
<evidence type="ECO:0000313" key="2">
    <source>
        <dbReference type="EMBL" id="MDY0404347.1"/>
    </source>
</evidence>
<dbReference type="Proteomes" id="UP001228376">
    <property type="component" value="Unassembled WGS sequence"/>
</dbReference>